<gene>
    <name evidence="1" type="ORF">O181_014248</name>
</gene>
<dbReference type="EMBL" id="AVOT02003767">
    <property type="protein sequence ID" value="MBW0474533.1"/>
    <property type="molecule type" value="Genomic_DNA"/>
</dbReference>
<proteinExistence type="predicted"/>
<dbReference type="Proteomes" id="UP000765509">
    <property type="component" value="Unassembled WGS sequence"/>
</dbReference>
<comment type="caution">
    <text evidence="1">The sequence shown here is derived from an EMBL/GenBank/DDBJ whole genome shotgun (WGS) entry which is preliminary data.</text>
</comment>
<accession>A0A9Q3GNV6</accession>
<keyword evidence="2" id="KW-1185">Reference proteome</keyword>
<sequence>MVAQFCHSNQCHLSPVEWPNRCSPARSHETHDEQWLRPRARLRQLDATRRTANLWARLPRPERNAERPVLFKPNSLVYQAQ</sequence>
<protein>
    <submittedName>
        <fullName evidence="1">Uncharacterized protein</fullName>
    </submittedName>
</protein>
<evidence type="ECO:0000313" key="1">
    <source>
        <dbReference type="EMBL" id="MBW0474533.1"/>
    </source>
</evidence>
<name>A0A9Q3GNV6_9BASI</name>
<organism evidence="1 2">
    <name type="scientific">Austropuccinia psidii MF-1</name>
    <dbReference type="NCBI Taxonomy" id="1389203"/>
    <lineage>
        <taxon>Eukaryota</taxon>
        <taxon>Fungi</taxon>
        <taxon>Dikarya</taxon>
        <taxon>Basidiomycota</taxon>
        <taxon>Pucciniomycotina</taxon>
        <taxon>Pucciniomycetes</taxon>
        <taxon>Pucciniales</taxon>
        <taxon>Sphaerophragmiaceae</taxon>
        <taxon>Austropuccinia</taxon>
    </lineage>
</organism>
<reference evidence="1" key="1">
    <citation type="submission" date="2021-03" db="EMBL/GenBank/DDBJ databases">
        <title>Draft genome sequence of rust myrtle Austropuccinia psidii MF-1, a brazilian biotype.</title>
        <authorList>
            <person name="Quecine M.C."/>
            <person name="Pachon D.M.R."/>
            <person name="Bonatelli M.L."/>
            <person name="Correr F.H."/>
            <person name="Franceschini L.M."/>
            <person name="Leite T.F."/>
            <person name="Margarido G.R.A."/>
            <person name="Almeida C.A."/>
            <person name="Ferrarezi J.A."/>
            <person name="Labate C.A."/>
        </authorList>
    </citation>
    <scope>NUCLEOTIDE SEQUENCE</scope>
    <source>
        <strain evidence="1">MF-1</strain>
    </source>
</reference>
<evidence type="ECO:0000313" key="2">
    <source>
        <dbReference type="Proteomes" id="UP000765509"/>
    </source>
</evidence>
<dbReference type="AlphaFoldDB" id="A0A9Q3GNV6"/>